<keyword evidence="1 4" id="KW-1003">Cell membrane</keyword>
<evidence type="ECO:0000256" key="4">
    <source>
        <dbReference type="HAMAP-Rule" id="MF_00695"/>
    </source>
</evidence>
<evidence type="ECO:0000313" key="6">
    <source>
        <dbReference type="Proteomes" id="UP000295717"/>
    </source>
</evidence>
<accession>A0A4R3N7D8</accession>
<dbReference type="InterPro" id="IPR035932">
    <property type="entry name" value="HflD-like_sf"/>
</dbReference>
<organism evidence="5 6">
    <name type="scientific">Thiobaca trueperi</name>
    <dbReference type="NCBI Taxonomy" id="127458"/>
    <lineage>
        <taxon>Bacteria</taxon>
        <taxon>Pseudomonadati</taxon>
        <taxon>Pseudomonadota</taxon>
        <taxon>Gammaproteobacteria</taxon>
        <taxon>Chromatiales</taxon>
        <taxon>Chromatiaceae</taxon>
        <taxon>Thiobaca</taxon>
    </lineage>
</organism>
<dbReference type="OrthoDB" id="9788031at2"/>
<keyword evidence="3 4" id="KW-0472">Membrane</keyword>
<evidence type="ECO:0000256" key="1">
    <source>
        <dbReference type="ARBA" id="ARBA00022475"/>
    </source>
</evidence>
<comment type="similarity">
    <text evidence="4">Belongs to the HflD family.</text>
</comment>
<dbReference type="PANTHER" id="PTHR38100">
    <property type="entry name" value="HIGH FREQUENCY LYSOGENIZATION PROTEIN HFLD"/>
    <property type="match status" value="1"/>
</dbReference>
<evidence type="ECO:0000313" key="5">
    <source>
        <dbReference type="EMBL" id="TCT23013.1"/>
    </source>
</evidence>
<comment type="subcellular location">
    <subcellularLocation>
        <location evidence="4">Cytoplasm</location>
    </subcellularLocation>
    <subcellularLocation>
        <location evidence="4">Cell membrane</location>
        <topology evidence="4">Peripheral membrane protein</topology>
        <orientation evidence="4">Cytoplasmic side</orientation>
    </subcellularLocation>
</comment>
<dbReference type="Pfam" id="PF04356">
    <property type="entry name" value="DUF489"/>
    <property type="match status" value="1"/>
</dbReference>
<gene>
    <name evidence="4" type="primary">hflD</name>
    <name evidence="5" type="ORF">EDC35_102350</name>
</gene>
<keyword evidence="2 4" id="KW-0963">Cytoplasm</keyword>
<protein>
    <recommendedName>
        <fullName evidence="4">High frequency lysogenization protein HflD homolog</fullName>
    </recommendedName>
</protein>
<evidence type="ECO:0000256" key="2">
    <source>
        <dbReference type="ARBA" id="ARBA00022490"/>
    </source>
</evidence>
<sequence length="210" mass="23432">MPHDNLDRVIALAGIYQAANCVMQIARHGSADTDKMEPCIHSLFQVDAETVDAVFGEPGAVASGARQIIAQLTGQPERNLELTRYVVLLMRLERSLAKRPDLLARIGAGIDAALTKREHFALLHPNILAHFADLYSETLSKLEPRILVQGESLHLRNPDNQNRIRALLLAGVRAAMLWRQIGGNRWQILFKNKLILADARRYVSDPHPRG</sequence>
<evidence type="ECO:0000256" key="3">
    <source>
        <dbReference type="ARBA" id="ARBA00023136"/>
    </source>
</evidence>
<dbReference type="GO" id="GO:0005886">
    <property type="term" value="C:plasma membrane"/>
    <property type="evidence" value="ECO:0007669"/>
    <property type="project" value="UniProtKB-SubCell"/>
</dbReference>
<dbReference type="SUPFAM" id="SSF101322">
    <property type="entry name" value="YcfC-like"/>
    <property type="match status" value="1"/>
</dbReference>
<name>A0A4R3N7D8_9GAMM</name>
<dbReference type="RefSeq" id="WP_132976126.1">
    <property type="nucleotide sequence ID" value="NZ_SMAO01000002.1"/>
</dbReference>
<dbReference type="HAMAP" id="MF_00695">
    <property type="entry name" value="HflD_protein"/>
    <property type="match status" value="1"/>
</dbReference>
<dbReference type="InterPro" id="IPR007451">
    <property type="entry name" value="HflD"/>
</dbReference>
<dbReference type="NCBIfam" id="NF001246">
    <property type="entry name" value="PRK00218.1-2"/>
    <property type="match status" value="1"/>
</dbReference>
<dbReference type="AlphaFoldDB" id="A0A4R3N7D8"/>
<dbReference type="PANTHER" id="PTHR38100:SF1">
    <property type="entry name" value="HIGH FREQUENCY LYSOGENIZATION PROTEIN HFLD"/>
    <property type="match status" value="1"/>
</dbReference>
<dbReference type="Gene3D" id="1.10.3890.10">
    <property type="entry name" value="HflD-like"/>
    <property type="match status" value="1"/>
</dbReference>
<dbReference type="Proteomes" id="UP000295717">
    <property type="component" value="Unassembled WGS sequence"/>
</dbReference>
<reference evidence="5 6" key="1">
    <citation type="submission" date="2019-03" db="EMBL/GenBank/DDBJ databases">
        <title>Genomic Encyclopedia of Type Strains, Phase IV (KMG-IV): sequencing the most valuable type-strain genomes for metagenomic binning, comparative biology and taxonomic classification.</title>
        <authorList>
            <person name="Goeker M."/>
        </authorList>
    </citation>
    <scope>NUCLEOTIDE SEQUENCE [LARGE SCALE GENOMIC DNA]</scope>
    <source>
        <strain evidence="5 6">DSM 13587</strain>
    </source>
</reference>
<keyword evidence="6" id="KW-1185">Reference proteome</keyword>
<proteinExistence type="inferred from homology"/>
<dbReference type="GO" id="GO:0005737">
    <property type="term" value="C:cytoplasm"/>
    <property type="evidence" value="ECO:0007669"/>
    <property type="project" value="UniProtKB-SubCell"/>
</dbReference>
<dbReference type="EMBL" id="SMAO01000002">
    <property type="protein sequence ID" value="TCT23013.1"/>
    <property type="molecule type" value="Genomic_DNA"/>
</dbReference>
<comment type="caution">
    <text evidence="5">The sequence shown here is derived from an EMBL/GenBank/DDBJ whole genome shotgun (WGS) entry which is preliminary data.</text>
</comment>